<dbReference type="Proteomes" id="UP000016930">
    <property type="component" value="Unassembled WGS sequence"/>
</dbReference>
<dbReference type="AlphaFoldDB" id="M2R6B3"/>
<evidence type="ECO:0000313" key="3">
    <source>
        <dbReference type="Proteomes" id="UP000016930"/>
    </source>
</evidence>
<protein>
    <submittedName>
        <fullName evidence="2">Uncharacterized protein</fullName>
    </submittedName>
</protein>
<dbReference type="HOGENOM" id="CLU_2346490_0_0_1"/>
<evidence type="ECO:0000256" key="1">
    <source>
        <dbReference type="SAM" id="MobiDB-lite"/>
    </source>
</evidence>
<name>M2R6B3_CERS8</name>
<dbReference type="EMBL" id="KB445803">
    <property type="protein sequence ID" value="EMD34401.1"/>
    <property type="molecule type" value="Genomic_DNA"/>
</dbReference>
<proteinExistence type="predicted"/>
<sequence length="97" mass="11001">MDYQCKWDKRRSCGGQDLGVPSACEPARVGIEVPAYHRRQRHEAAQQTLISITPATQRRAESKTKIRRTTVKGSRRALAPRRQRTTPRAQARHSPPA</sequence>
<accession>M2R6B3</accession>
<keyword evidence="3" id="KW-1185">Reference proteome</keyword>
<reference evidence="2 3" key="1">
    <citation type="journal article" date="2012" name="Proc. Natl. Acad. Sci. U.S.A.">
        <title>Comparative genomics of Ceriporiopsis subvermispora and Phanerochaete chrysosporium provide insight into selective ligninolysis.</title>
        <authorList>
            <person name="Fernandez-Fueyo E."/>
            <person name="Ruiz-Duenas F.J."/>
            <person name="Ferreira P."/>
            <person name="Floudas D."/>
            <person name="Hibbett D.S."/>
            <person name="Canessa P."/>
            <person name="Larrondo L.F."/>
            <person name="James T.Y."/>
            <person name="Seelenfreund D."/>
            <person name="Lobos S."/>
            <person name="Polanco R."/>
            <person name="Tello M."/>
            <person name="Honda Y."/>
            <person name="Watanabe T."/>
            <person name="Watanabe T."/>
            <person name="Ryu J.S."/>
            <person name="Kubicek C.P."/>
            <person name="Schmoll M."/>
            <person name="Gaskell J."/>
            <person name="Hammel K.E."/>
            <person name="St John F.J."/>
            <person name="Vanden Wymelenberg A."/>
            <person name="Sabat G."/>
            <person name="Splinter BonDurant S."/>
            <person name="Syed K."/>
            <person name="Yadav J.S."/>
            <person name="Doddapaneni H."/>
            <person name="Subramanian V."/>
            <person name="Lavin J.L."/>
            <person name="Oguiza J.A."/>
            <person name="Perez G."/>
            <person name="Pisabarro A.G."/>
            <person name="Ramirez L."/>
            <person name="Santoyo F."/>
            <person name="Master E."/>
            <person name="Coutinho P.M."/>
            <person name="Henrissat B."/>
            <person name="Lombard V."/>
            <person name="Magnuson J.K."/>
            <person name="Kuees U."/>
            <person name="Hori C."/>
            <person name="Igarashi K."/>
            <person name="Samejima M."/>
            <person name="Held B.W."/>
            <person name="Barry K.W."/>
            <person name="LaButti K.M."/>
            <person name="Lapidus A."/>
            <person name="Lindquist E.A."/>
            <person name="Lucas S.M."/>
            <person name="Riley R."/>
            <person name="Salamov A.A."/>
            <person name="Hoffmeister D."/>
            <person name="Schwenk D."/>
            <person name="Hadar Y."/>
            <person name="Yarden O."/>
            <person name="de Vries R.P."/>
            <person name="Wiebenga A."/>
            <person name="Stenlid J."/>
            <person name="Eastwood D."/>
            <person name="Grigoriev I.V."/>
            <person name="Berka R.M."/>
            <person name="Blanchette R.A."/>
            <person name="Kersten P."/>
            <person name="Martinez A.T."/>
            <person name="Vicuna R."/>
            <person name="Cullen D."/>
        </authorList>
    </citation>
    <scope>NUCLEOTIDE SEQUENCE [LARGE SCALE GENOMIC DNA]</scope>
    <source>
        <strain evidence="2 3">B</strain>
    </source>
</reference>
<organism evidence="2 3">
    <name type="scientific">Ceriporiopsis subvermispora (strain B)</name>
    <name type="common">White-rot fungus</name>
    <name type="synonym">Gelatoporia subvermispora</name>
    <dbReference type="NCBI Taxonomy" id="914234"/>
    <lineage>
        <taxon>Eukaryota</taxon>
        <taxon>Fungi</taxon>
        <taxon>Dikarya</taxon>
        <taxon>Basidiomycota</taxon>
        <taxon>Agaricomycotina</taxon>
        <taxon>Agaricomycetes</taxon>
        <taxon>Polyporales</taxon>
        <taxon>Gelatoporiaceae</taxon>
        <taxon>Gelatoporia</taxon>
    </lineage>
</organism>
<gene>
    <name evidence="2" type="ORF">CERSUDRAFT_117278</name>
</gene>
<feature type="region of interest" description="Disordered" evidence="1">
    <location>
        <begin position="55"/>
        <end position="97"/>
    </location>
</feature>
<feature type="compositionally biased region" description="Basic residues" evidence="1">
    <location>
        <begin position="65"/>
        <end position="85"/>
    </location>
</feature>
<evidence type="ECO:0000313" key="2">
    <source>
        <dbReference type="EMBL" id="EMD34401.1"/>
    </source>
</evidence>